<dbReference type="Gene3D" id="3.40.50.2000">
    <property type="entry name" value="Glycogen Phosphorylase B"/>
    <property type="match status" value="1"/>
</dbReference>
<name>A0AAV2HG89_LYMST</name>
<dbReference type="GO" id="GO:0006488">
    <property type="term" value="P:dolichol-linked oligosaccharide biosynthetic process"/>
    <property type="evidence" value="ECO:0007669"/>
    <property type="project" value="InterPro"/>
</dbReference>
<dbReference type="NCBIfam" id="NF041549">
    <property type="entry name" value="PssD"/>
    <property type="match status" value="1"/>
</dbReference>
<proteinExistence type="inferred from homology"/>
<keyword evidence="7 8" id="KW-0472">Membrane</keyword>
<evidence type="ECO:0000313" key="9">
    <source>
        <dbReference type="EMBL" id="CAL1532724.1"/>
    </source>
</evidence>
<comment type="similarity">
    <text evidence="2">Belongs to the ALG14 family.</text>
</comment>
<keyword evidence="10" id="KW-1185">Reference proteome</keyword>
<dbReference type="Pfam" id="PF08660">
    <property type="entry name" value="Alg14"/>
    <property type="match status" value="1"/>
</dbReference>
<evidence type="ECO:0000256" key="8">
    <source>
        <dbReference type="SAM" id="Phobius"/>
    </source>
</evidence>
<accession>A0AAV2HG89</accession>
<dbReference type="PANTHER" id="PTHR12154">
    <property type="entry name" value="GLYCOSYL TRANSFERASE-RELATED"/>
    <property type="match status" value="1"/>
</dbReference>
<keyword evidence="4 8" id="KW-0812">Transmembrane</keyword>
<sequence length="221" mass="25190">MLLAYFYLIGLFLTVIFIFAIMNARSKSRNRQRRLLNRTKSDGNNASVLIVVGSGGHTSEILSLVKALGNHYMPRYYIVADTDLMSEHKIEQCEKTKGSSSSNSYYQIFTIPRSREVKQSYLTSVWSTFRALIFSFPLVFKLRPEVILCNGPGTCIPICVAGYFLKLFTGQTTIVYVESFCRVKTLSLSGSLLYHFADHFMVQWPELVMTYPKAKYIGRLV</sequence>
<evidence type="ECO:0000256" key="2">
    <source>
        <dbReference type="ARBA" id="ARBA00009731"/>
    </source>
</evidence>
<dbReference type="GO" id="GO:0004577">
    <property type="term" value="F:N-acetylglucosaminyldiphosphodolichol N-acetylglucosaminyltransferase activity"/>
    <property type="evidence" value="ECO:0007669"/>
    <property type="project" value="TreeGrafter"/>
</dbReference>
<evidence type="ECO:0000256" key="7">
    <source>
        <dbReference type="ARBA" id="ARBA00023136"/>
    </source>
</evidence>
<organism evidence="9 10">
    <name type="scientific">Lymnaea stagnalis</name>
    <name type="common">Great pond snail</name>
    <name type="synonym">Helix stagnalis</name>
    <dbReference type="NCBI Taxonomy" id="6523"/>
    <lineage>
        <taxon>Eukaryota</taxon>
        <taxon>Metazoa</taxon>
        <taxon>Spiralia</taxon>
        <taxon>Lophotrochozoa</taxon>
        <taxon>Mollusca</taxon>
        <taxon>Gastropoda</taxon>
        <taxon>Heterobranchia</taxon>
        <taxon>Euthyneura</taxon>
        <taxon>Panpulmonata</taxon>
        <taxon>Hygrophila</taxon>
        <taxon>Lymnaeoidea</taxon>
        <taxon>Lymnaeidae</taxon>
        <taxon>Lymnaea</taxon>
    </lineage>
</organism>
<comment type="subcellular location">
    <subcellularLocation>
        <location evidence="1">Endoplasmic reticulum membrane</location>
        <topology evidence="1">Single-pass membrane protein</topology>
    </subcellularLocation>
</comment>
<dbReference type="AlphaFoldDB" id="A0AAV2HG89"/>
<dbReference type="Proteomes" id="UP001497497">
    <property type="component" value="Unassembled WGS sequence"/>
</dbReference>
<gene>
    <name evidence="9" type="ORF">GSLYS_00006742001</name>
</gene>
<evidence type="ECO:0000256" key="1">
    <source>
        <dbReference type="ARBA" id="ARBA00004389"/>
    </source>
</evidence>
<feature type="transmembrane region" description="Helical" evidence="8">
    <location>
        <begin position="6"/>
        <end position="24"/>
    </location>
</feature>
<reference evidence="9 10" key="1">
    <citation type="submission" date="2024-04" db="EMBL/GenBank/DDBJ databases">
        <authorList>
            <consortium name="Genoscope - CEA"/>
            <person name="William W."/>
        </authorList>
    </citation>
    <scope>NUCLEOTIDE SEQUENCE [LARGE SCALE GENOMIC DNA]</scope>
</reference>
<dbReference type="InterPro" id="IPR013969">
    <property type="entry name" value="Oligosacch_biosynth_Alg14"/>
</dbReference>
<dbReference type="GO" id="GO:0043541">
    <property type="term" value="C:UDP-N-acetylglucosamine transferase complex"/>
    <property type="evidence" value="ECO:0007669"/>
    <property type="project" value="TreeGrafter"/>
</dbReference>
<evidence type="ECO:0000256" key="6">
    <source>
        <dbReference type="ARBA" id="ARBA00022989"/>
    </source>
</evidence>
<protein>
    <recommendedName>
        <fullName evidence="3">UDP-N-acetylglucosamine transferase subunit ALG14</fullName>
    </recommendedName>
</protein>
<evidence type="ECO:0000256" key="5">
    <source>
        <dbReference type="ARBA" id="ARBA00022824"/>
    </source>
</evidence>
<keyword evidence="5" id="KW-0256">Endoplasmic reticulum</keyword>
<comment type="caution">
    <text evidence="9">The sequence shown here is derived from an EMBL/GenBank/DDBJ whole genome shotgun (WGS) entry which is preliminary data.</text>
</comment>
<dbReference type="PANTHER" id="PTHR12154:SF4">
    <property type="entry name" value="UDP-N-ACETYLGLUCOSAMINE TRANSFERASE SUBUNIT ALG14 HOMOLOG"/>
    <property type="match status" value="1"/>
</dbReference>
<dbReference type="EMBL" id="CAXITT010000124">
    <property type="protein sequence ID" value="CAL1532724.1"/>
    <property type="molecule type" value="Genomic_DNA"/>
</dbReference>
<evidence type="ECO:0000313" key="10">
    <source>
        <dbReference type="Proteomes" id="UP001497497"/>
    </source>
</evidence>
<keyword evidence="6 8" id="KW-1133">Transmembrane helix</keyword>
<evidence type="ECO:0000256" key="4">
    <source>
        <dbReference type="ARBA" id="ARBA00022692"/>
    </source>
</evidence>
<evidence type="ECO:0000256" key="3">
    <source>
        <dbReference type="ARBA" id="ARBA00017467"/>
    </source>
</evidence>